<sequence>MSMRVFNCFLDLRFQNVSVSYIFTHRCVCVKTRVVAELLVYRFGYPG</sequence>
<reference evidence="1" key="1">
    <citation type="submission" date="2018-02" db="EMBL/GenBank/DDBJ databases">
        <title>Rhizophora mucronata_Transcriptome.</title>
        <authorList>
            <person name="Meera S.P."/>
            <person name="Sreeshan A."/>
            <person name="Augustine A."/>
        </authorList>
    </citation>
    <scope>NUCLEOTIDE SEQUENCE</scope>
    <source>
        <tissue evidence="1">Leaf</tissue>
    </source>
</reference>
<dbReference type="AlphaFoldDB" id="A0A2P2N619"/>
<protein>
    <submittedName>
        <fullName evidence="1">Uncharacterized protein</fullName>
    </submittedName>
</protein>
<accession>A0A2P2N619</accession>
<proteinExistence type="predicted"/>
<organism evidence="1">
    <name type="scientific">Rhizophora mucronata</name>
    <name type="common">Asiatic mangrove</name>
    <dbReference type="NCBI Taxonomy" id="61149"/>
    <lineage>
        <taxon>Eukaryota</taxon>
        <taxon>Viridiplantae</taxon>
        <taxon>Streptophyta</taxon>
        <taxon>Embryophyta</taxon>
        <taxon>Tracheophyta</taxon>
        <taxon>Spermatophyta</taxon>
        <taxon>Magnoliopsida</taxon>
        <taxon>eudicotyledons</taxon>
        <taxon>Gunneridae</taxon>
        <taxon>Pentapetalae</taxon>
        <taxon>rosids</taxon>
        <taxon>fabids</taxon>
        <taxon>Malpighiales</taxon>
        <taxon>Rhizophoraceae</taxon>
        <taxon>Rhizophora</taxon>
    </lineage>
</organism>
<dbReference type="EMBL" id="GGEC01057473">
    <property type="protein sequence ID" value="MBX37957.1"/>
    <property type="molecule type" value="Transcribed_RNA"/>
</dbReference>
<evidence type="ECO:0000313" key="1">
    <source>
        <dbReference type="EMBL" id="MBX37957.1"/>
    </source>
</evidence>
<name>A0A2P2N619_RHIMU</name>